<protein>
    <submittedName>
        <fullName evidence="1">Uncharacterized protein</fullName>
    </submittedName>
</protein>
<dbReference type="EMBL" id="MG550958">
    <property type="protein sequence ID" value="AVV60522.1"/>
    <property type="molecule type" value="Genomic_DNA"/>
</dbReference>
<proteinExistence type="predicted"/>
<geneLocation type="plasmid" evidence="1">
    <name>pG3216.2</name>
</geneLocation>
<dbReference type="AlphaFoldDB" id="A0A2R4KLL1"/>
<evidence type="ECO:0000313" key="1">
    <source>
        <dbReference type="EMBL" id="AVV60522.1"/>
    </source>
</evidence>
<reference evidence="1" key="1">
    <citation type="submission" date="2017-11" db="EMBL/GenBank/DDBJ databases">
        <title>Plasmid harboring IMP-8 metallo-beta-lactamase in E. coli isolates from Argentina.</title>
        <authorList>
            <person name="Elena A."/>
            <person name="Cejas D."/>
            <person name="Magarinos F."/>
            <person name="Gutkind G."/>
            <person name="Di Conza J."/>
            <person name="Radice M."/>
        </authorList>
    </citation>
    <scope>NUCLEOTIDE SEQUENCE</scope>
    <source>
        <strain evidence="1">G3216</strain>
        <plasmid evidence="1">pG3216.2</plasmid>
    </source>
</reference>
<accession>A0A2R4KLL1</accession>
<name>A0A2R4KLL1_ECOLX</name>
<organism evidence="1">
    <name type="scientific">Escherichia coli</name>
    <dbReference type="NCBI Taxonomy" id="562"/>
    <lineage>
        <taxon>Bacteria</taxon>
        <taxon>Pseudomonadati</taxon>
        <taxon>Pseudomonadota</taxon>
        <taxon>Gammaproteobacteria</taxon>
        <taxon>Enterobacterales</taxon>
        <taxon>Enterobacteriaceae</taxon>
        <taxon>Escherichia</taxon>
    </lineage>
</organism>
<sequence>MAPCFFREPPAQGAVIPKGYVEYCLFGEASYLTFHSRQRAKSCFPRGTKLSHVKVDAAGKAGG</sequence>
<keyword evidence="1" id="KW-0614">Plasmid</keyword>